<evidence type="ECO:0000256" key="2">
    <source>
        <dbReference type="PROSITE-ProRule" id="PRU00703"/>
    </source>
</evidence>
<dbReference type="SUPFAM" id="SSF54631">
    <property type="entry name" value="CBS-domain pair"/>
    <property type="match status" value="1"/>
</dbReference>
<dbReference type="Pfam" id="PF00571">
    <property type="entry name" value="CBS"/>
    <property type="match status" value="2"/>
</dbReference>
<organism evidence="4 5">
    <name type="scientific">candidate division WOR-3 bacterium 4484_18</name>
    <dbReference type="NCBI Taxonomy" id="2020626"/>
    <lineage>
        <taxon>Bacteria</taxon>
        <taxon>Bacteria division WOR-3</taxon>
    </lineage>
</organism>
<dbReference type="InterPro" id="IPR051257">
    <property type="entry name" value="Diverse_CBS-Domain"/>
</dbReference>
<feature type="domain" description="CBS" evidence="3">
    <location>
        <begin position="13"/>
        <end position="70"/>
    </location>
</feature>
<dbReference type="PANTHER" id="PTHR43080:SF2">
    <property type="entry name" value="CBS DOMAIN-CONTAINING PROTEIN"/>
    <property type="match status" value="1"/>
</dbReference>
<dbReference type="EMBL" id="NMUJ01000027">
    <property type="protein sequence ID" value="OYV03036.1"/>
    <property type="molecule type" value="Genomic_DNA"/>
</dbReference>
<protein>
    <recommendedName>
        <fullName evidence="3">CBS domain-containing protein</fullName>
    </recommendedName>
</protein>
<evidence type="ECO:0000313" key="4">
    <source>
        <dbReference type="EMBL" id="OYV03036.1"/>
    </source>
</evidence>
<dbReference type="Gene3D" id="3.10.580.10">
    <property type="entry name" value="CBS-domain"/>
    <property type="match status" value="1"/>
</dbReference>
<sequence>MKKLTVARARKLIVERPVVVHKDETLPELVLAITTDPKTRSIYVVDDDERLIGMVTIHDIINVAFPTLATLDTLGYRTSKLLSVKTAEDMVTGTLIYAKDDEPLEDVLRRMIDHNIEELPVVDDNLHVIGEINLLEMLIVWLEKLVTKGLKE</sequence>
<accession>A0A257LVQ6</accession>
<dbReference type="PROSITE" id="PS51371">
    <property type="entry name" value="CBS"/>
    <property type="match status" value="2"/>
</dbReference>
<evidence type="ECO:0000259" key="3">
    <source>
        <dbReference type="PROSITE" id="PS51371"/>
    </source>
</evidence>
<dbReference type="InterPro" id="IPR046342">
    <property type="entry name" value="CBS_dom_sf"/>
</dbReference>
<dbReference type="AlphaFoldDB" id="A0A257LVQ6"/>
<evidence type="ECO:0000256" key="1">
    <source>
        <dbReference type="ARBA" id="ARBA00023122"/>
    </source>
</evidence>
<evidence type="ECO:0000313" key="5">
    <source>
        <dbReference type="Proteomes" id="UP000216312"/>
    </source>
</evidence>
<dbReference type="InterPro" id="IPR000644">
    <property type="entry name" value="CBS_dom"/>
</dbReference>
<reference evidence="5" key="1">
    <citation type="submission" date="2017-07" db="EMBL/GenBank/DDBJ databases">
        <title>Novel pathways for hydrocarbon cycling and metabolic interdependencies in hydrothermal sediment communities.</title>
        <authorList>
            <person name="Dombrowski N."/>
            <person name="Seitz K."/>
            <person name="Teske A."/>
            <person name="Baker B."/>
        </authorList>
    </citation>
    <scope>NUCLEOTIDE SEQUENCE [LARGE SCALE GENOMIC DNA]</scope>
</reference>
<gene>
    <name evidence="4" type="ORF">CGW93_02800</name>
</gene>
<feature type="domain" description="CBS" evidence="3">
    <location>
        <begin position="90"/>
        <end position="152"/>
    </location>
</feature>
<name>A0A257LVQ6_UNCW3</name>
<dbReference type="SMART" id="SM00116">
    <property type="entry name" value="CBS"/>
    <property type="match status" value="2"/>
</dbReference>
<keyword evidence="1 2" id="KW-0129">CBS domain</keyword>
<dbReference type="PANTHER" id="PTHR43080">
    <property type="entry name" value="CBS DOMAIN-CONTAINING PROTEIN CBSX3, MITOCHONDRIAL"/>
    <property type="match status" value="1"/>
</dbReference>
<comment type="caution">
    <text evidence="4">The sequence shown here is derived from an EMBL/GenBank/DDBJ whole genome shotgun (WGS) entry which is preliminary data.</text>
</comment>
<proteinExistence type="predicted"/>
<dbReference type="Proteomes" id="UP000216312">
    <property type="component" value="Unassembled WGS sequence"/>
</dbReference>